<feature type="transmembrane region" description="Helical" evidence="1">
    <location>
        <begin position="45"/>
        <end position="65"/>
    </location>
</feature>
<keyword evidence="1" id="KW-0812">Transmembrane</keyword>
<organism evidence="2 3">
    <name type="scientific">Rhynchosporium graminicola</name>
    <dbReference type="NCBI Taxonomy" id="2792576"/>
    <lineage>
        <taxon>Eukaryota</taxon>
        <taxon>Fungi</taxon>
        <taxon>Dikarya</taxon>
        <taxon>Ascomycota</taxon>
        <taxon>Pezizomycotina</taxon>
        <taxon>Leotiomycetes</taxon>
        <taxon>Helotiales</taxon>
        <taxon>Ploettnerulaceae</taxon>
        <taxon>Rhynchosporium</taxon>
    </lineage>
</organism>
<feature type="transmembrane region" description="Helical" evidence="1">
    <location>
        <begin position="12"/>
        <end position="33"/>
    </location>
</feature>
<keyword evidence="1" id="KW-0472">Membrane</keyword>
<keyword evidence="1" id="KW-1133">Transmembrane helix</keyword>
<sequence>MAIISLRNIVLALRLGAGMFAAAGLTLYVIILAKVTDDRFPGNKTALTALPIGGAAASIIWNIIALATATFTCARPILFSTGDFAVAIVLTTLGAIGLRHDTVNYLSNVMYKQYDNGTWLAQEIAGGSLLLISVLIQLLLALLNVSESRRLWVAPTEASAPPYTYGAGPYKADLMEGEKYVDVDWKSFVSEDSLSDSSIEPEAIKV</sequence>
<proteinExistence type="predicted"/>
<dbReference type="Proteomes" id="UP000178129">
    <property type="component" value="Unassembled WGS sequence"/>
</dbReference>
<name>A0A1E1L8X3_9HELO</name>
<dbReference type="InParanoid" id="A0A1E1L8X3"/>
<evidence type="ECO:0000256" key="1">
    <source>
        <dbReference type="SAM" id="Phobius"/>
    </source>
</evidence>
<feature type="transmembrane region" description="Helical" evidence="1">
    <location>
        <begin position="119"/>
        <end position="143"/>
    </location>
</feature>
<dbReference type="EMBL" id="FJUW01000040">
    <property type="protein sequence ID" value="CZT06965.1"/>
    <property type="molecule type" value="Genomic_DNA"/>
</dbReference>
<accession>A0A1E1L8X3</accession>
<keyword evidence="3" id="KW-1185">Reference proteome</keyword>
<gene>
    <name evidence="2" type="ORF">RCO7_11360</name>
</gene>
<evidence type="ECO:0000313" key="3">
    <source>
        <dbReference type="Proteomes" id="UP000178129"/>
    </source>
</evidence>
<feature type="transmembrane region" description="Helical" evidence="1">
    <location>
        <begin position="77"/>
        <end position="99"/>
    </location>
</feature>
<evidence type="ECO:0000313" key="2">
    <source>
        <dbReference type="EMBL" id="CZT06965.1"/>
    </source>
</evidence>
<dbReference type="AlphaFoldDB" id="A0A1E1L8X3"/>
<reference evidence="3" key="1">
    <citation type="submission" date="2016-03" db="EMBL/GenBank/DDBJ databases">
        <authorList>
            <person name="Ploux O."/>
        </authorList>
    </citation>
    <scope>NUCLEOTIDE SEQUENCE [LARGE SCALE GENOMIC DNA]</scope>
    <source>
        <strain evidence="3">UK7</strain>
    </source>
</reference>
<protein>
    <submittedName>
        <fullName evidence="2">Uncharacterized protein</fullName>
    </submittedName>
</protein>
<comment type="caution">
    <text evidence="2">The sequence shown here is derived from an EMBL/GenBank/DDBJ whole genome shotgun (WGS) entry which is preliminary data.</text>
</comment>